<evidence type="ECO:0000313" key="3">
    <source>
        <dbReference type="Proteomes" id="UP000061010"/>
    </source>
</evidence>
<dbReference type="PATRIC" id="fig|128780.6.peg.95"/>
<gene>
    <name evidence="2" type="ORF">AOT14_00980</name>
</gene>
<dbReference type="RefSeq" id="WP_054661461.1">
    <property type="nucleotide sequence ID" value="NZ_CP125110.1"/>
</dbReference>
<feature type="transmembrane region" description="Helical" evidence="1">
    <location>
        <begin position="7"/>
        <end position="33"/>
    </location>
</feature>
<protein>
    <submittedName>
        <fullName evidence="2">Transmembrane protein</fullName>
    </submittedName>
</protein>
<dbReference type="KEGG" id="sacz:AOT14_00980"/>
<dbReference type="Proteomes" id="UP000061010">
    <property type="component" value="Chromosome"/>
</dbReference>
<feature type="transmembrane region" description="Helical" evidence="1">
    <location>
        <begin position="45"/>
        <end position="67"/>
    </location>
</feature>
<dbReference type="EMBL" id="CP012900">
    <property type="protein sequence ID" value="ALJ26560.1"/>
    <property type="molecule type" value="Genomic_DNA"/>
</dbReference>
<keyword evidence="1" id="KW-0472">Membrane</keyword>
<dbReference type="OrthoDB" id="5953088at2"/>
<keyword evidence="3" id="KW-1185">Reference proteome</keyword>
<proteinExistence type="predicted"/>
<reference evidence="2 3" key="1">
    <citation type="journal article" date="2015" name="Genome Announc.">
        <title>Complete Genome Sequencing of Stenotrophomonas acidaminiphila ZAC14D2_NAIMI4_2, a Multidrug-Resistant Strain Isolated from Sediments of a Polluted River in Mexico, Uncovers New Antibiotic Resistance Genes and a Novel Class-II Lasso Peptide Biosynthesis Gene Cluster.</title>
        <authorList>
            <person name="Vinuesa P."/>
            <person name="Ochoa-Sanchez L.E."/>
        </authorList>
    </citation>
    <scope>NUCLEOTIDE SEQUENCE [LARGE SCALE GENOMIC DNA]</scope>
    <source>
        <strain evidence="2 3">ZAC14D2_NAIMI4_2</strain>
    </source>
</reference>
<sequence>MNLELHYGLLGSLEAALIALAVGFVVFFLWWQVCRRTGLSAGHAIAWPCLAAVAIGAGVDGWNLFYLGMVQLESPLYARLALAGIHDPDQLGTRVVLEVAGALVGVGLGWRAFSPRAAAEGDTRGD</sequence>
<evidence type="ECO:0000256" key="1">
    <source>
        <dbReference type="SAM" id="Phobius"/>
    </source>
</evidence>
<dbReference type="AlphaFoldDB" id="A0A0S1AUT9"/>
<evidence type="ECO:0000313" key="2">
    <source>
        <dbReference type="EMBL" id="ALJ26560.1"/>
    </source>
</evidence>
<name>A0A0S1AUT9_9GAMM</name>
<organism evidence="2 3">
    <name type="scientific">Stenotrophomonas acidaminiphila</name>
    <dbReference type="NCBI Taxonomy" id="128780"/>
    <lineage>
        <taxon>Bacteria</taxon>
        <taxon>Pseudomonadati</taxon>
        <taxon>Pseudomonadota</taxon>
        <taxon>Gammaproteobacteria</taxon>
        <taxon>Lysobacterales</taxon>
        <taxon>Lysobacteraceae</taxon>
        <taxon>Stenotrophomonas</taxon>
    </lineage>
</organism>
<keyword evidence="1" id="KW-1133">Transmembrane helix</keyword>
<keyword evidence="1 2" id="KW-0812">Transmembrane</keyword>
<accession>A0A0S1AUT9</accession>